<feature type="transmembrane region" description="Helical" evidence="7">
    <location>
        <begin position="218"/>
        <end position="234"/>
    </location>
</feature>
<evidence type="ECO:0000313" key="10">
    <source>
        <dbReference type="Proteomes" id="UP000294927"/>
    </source>
</evidence>
<keyword evidence="9" id="KW-0645">Protease</keyword>
<dbReference type="InterPro" id="IPR050925">
    <property type="entry name" value="Rhomboid_protease_S54"/>
</dbReference>
<feature type="transmembrane region" description="Helical" evidence="7">
    <location>
        <begin position="167"/>
        <end position="186"/>
    </location>
</feature>
<comment type="subcellular location">
    <subcellularLocation>
        <location evidence="1">Membrane</location>
        <topology evidence="1">Multi-pass membrane protein</topology>
    </subcellularLocation>
</comment>
<evidence type="ECO:0000256" key="1">
    <source>
        <dbReference type="ARBA" id="ARBA00004141"/>
    </source>
</evidence>
<evidence type="ECO:0000259" key="8">
    <source>
        <dbReference type="Pfam" id="PF01694"/>
    </source>
</evidence>
<dbReference type="PANTHER" id="PTHR43731:SF14">
    <property type="entry name" value="PRESENILIN-ASSOCIATED RHOMBOID-LIKE PROTEIN, MITOCHONDRIAL"/>
    <property type="match status" value="1"/>
</dbReference>
<keyword evidence="4" id="KW-0378">Hydrolase</keyword>
<feature type="transmembrane region" description="Helical" evidence="7">
    <location>
        <begin position="75"/>
        <end position="95"/>
    </location>
</feature>
<keyword evidence="3 7" id="KW-0812">Transmembrane</keyword>
<accession>A0A4R7VNN7</accession>
<evidence type="ECO:0000313" key="9">
    <source>
        <dbReference type="EMBL" id="TDV50837.1"/>
    </source>
</evidence>
<dbReference type="GO" id="GO:0016020">
    <property type="term" value="C:membrane"/>
    <property type="evidence" value="ECO:0007669"/>
    <property type="project" value="UniProtKB-SubCell"/>
</dbReference>
<sequence length="309" mass="32483">MSVNRQQNLPACVRHPDRPTGLRCVRCDRPACPDCLREASVGYQCVDCVADGNKTVRPARTAAGAPVRRGVRSMVVVPVLIGLNVLVFAITALQAQSITDNQRSAVFLDGTLIPGLVANGDYWRLITSGFLHFGNYGGYGPIHLIFNMFALYVLGRDLEVALGKLRFLTVYLLALLGGSVSVMLFGDAISSVAGASGAIYGLFGGIAVVVFRAKMNPTPVLVLLGINIFLSVALPGISLLGHLGGLVVGALATAAMVYAPRTPNLVRFQVWACAGLAVLLIVVVGVRIAAMDVSCELSEAQGYISCGPA</sequence>
<evidence type="ECO:0000256" key="4">
    <source>
        <dbReference type="ARBA" id="ARBA00022801"/>
    </source>
</evidence>
<dbReference type="AlphaFoldDB" id="A0A4R7VNN7"/>
<dbReference type="Pfam" id="PF01694">
    <property type="entry name" value="Rhomboid"/>
    <property type="match status" value="1"/>
</dbReference>
<dbReference type="GO" id="GO:0006508">
    <property type="term" value="P:proteolysis"/>
    <property type="evidence" value="ECO:0007669"/>
    <property type="project" value="UniProtKB-KW"/>
</dbReference>
<dbReference type="SUPFAM" id="SSF144091">
    <property type="entry name" value="Rhomboid-like"/>
    <property type="match status" value="1"/>
</dbReference>
<feature type="transmembrane region" description="Helical" evidence="7">
    <location>
        <begin position="270"/>
        <end position="290"/>
    </location>
</feature>
<feature type="transmembrane region" description="Helical" evidence="7">
    <location>
        <begin position="192"/>
        <end position="211"/>
    </location>
</feature>
<gene>
    <name evidence="9" type="ORF">CLV71_106181</name>
</gene>
<dbReference type="PANTHER" id="PTHR43731">
    <property type="entry name" value="RHOMBOID PROTEASE"/>
    <property type="match status" value="1"/>
</dbReference>
<evidence type="ECO:0000256" key="3">
    <source>
        <dbReference type="ARBA" id="ARBA00022692"/>
    </source>
</evidence>
<evidence type="ECO:0000256" key="5">
    <source>
        <dbReference type="ARBA" id="ARBA00022989"/>
    </source>
</evidence>
<dbReference type="Gene3D" id="1.20.1540.10">
    <property type="entry name" value="Rhomboid-like"/>
    <property type="match status" value="1"/>
</dbReference>
<proteinExistence type="inferred from homology"/>
<dbReference type="InterPro" id="IPR035952">
    <property type="entry name" value="Rhomboid-like_sf"/>
</dbReference>
<keyword evidence="10" id="KW-1185">Reference proteome</keyword>
<organism evidence="9 10">
    <name type="scientific">Actinophytocola oryzae</name>
    <dbReference type="NCBI Taxonomy" id="502181"/>
    <lineage>
        <taxon>Bacteria</taxon>
        <taxon>Bacillati</taxon>
        <taxon>Actinomycetota</taxon>
        <taxon>Actinomycetes</taxon>
        <taxon>Pseudonocardiales</taxon>
        <taxon>Pseudonocardiaceae</taxon>
    </lineage>
</organism>
<evidence type="ECO:0000256" key="2">
    <source>
        <dbReference type="ARBA" id="ARBA00009045"/>
    </source>
</evidence>
<protein>
    <submittedName>
        <fullName evidence="9">Membrane associated rhomboid family serine protease</fullName>
    </submittedName>
</protein>
<dbReference type="GO" id="GO:0004252">
    <property type="term" value="F:serine-type endopeptidase activity"/>
    <property type="evidence" value="ECO:0007669"/>
    <property type="project" value="InterPro"/>
</dbReference>
<dbReference type="OrthoDB" id="9807874at2"/>
<feature type="domain" description="Peptidase S54 rhomboid" evidence="8">
    <location>
        <begin position="120"/>
        <end position="257"/>
    </location>
</feature>
<keyword evidence="5 7" id="KW-1133">Transmembrane helix</keyword>
<dbReference type="CDD" id="cd19756">
    <property type="entry name" value="Bbox2"/>
    <property type="match status" value="1"/>
</dbReference>
<evidence type="ECO:0000256" key="6">
    <source>
        <dbReference type="ARBA" id="ARBA00023136"/>
    </source>
</evidence>
<name>A0A4R7VNN7_9PSEU</name>
<dbReference type="EMBL" id="SOCP01000006">
    <property type="protein sequence ID" value="TDV50837.1"/>
    <property type="molecule type" value="Genomic_DNA"/>
</dbReference>
<comment type="caution">
    <text evidence="9">The sequence shown here is derived from an EMBL/GenBank/DDBJ whole genome shotgun (WGS) entry which is preliminary data.</text>
</comment>
<comment type="similarity">
    <text evidence="2">Belongs to the peptidase S54 family.</text>
</comment>
<reference evidence="9 10" key="1">
    <citation type="submission" date="2019-03" db="EMBL/GenBank/DDBJ databases">
        <title>Genomic Encyclopedia of Archaeal and Bacterial Type Strains, Phase II (KMG-II): from individual species to whole genera.</title>
        <authorList>
            <person name="Goeker M."/>
        </authorList>
    </citation>
    <scope>NUCLEOTIDE SEQUENCE [LARGE SCALE GENOMIC DNA]</scope>
    <source>
        <strain evidence="9 10">DSM 45499</strain>
    </source>
</reference>
<dbReference type="Proteomes" id="UP000294927">
    <property type="component" value="Unassembled WGS sequence"/>
</dbReference>
<dbReference type="InterPro" id="IPR022764">
    <property type="entry name" value="Peptidase_S54_rhomboid_dom"/>
</dbReference>
<feature type="transmembrane region" description="Helical" evidence="7">
    <location>
        <begin position="136"/>
        <end position="155"/>
    </location>
</feature>
<evidence type="ECO:0000256" key="7">
    <source>
        <dbReference type="SAM" id="Phobius"/>
    </source>
</evidence>
<keyword evidence="6 7" id="KW-0472">Membrane</keyword>